<feature type="region of interest" description="Disordered" evidence="1">
    <location>
        <begin position="30"/>
        <end position="63"/>
    </location>
</feature>
<proteinExistence type="predicted"/>
<feature type="compositionally biased region" description="Gly residues" evidence="1">
    <location>
        <begin position="47"/>
        <end position="63"/>
    </location>
</feature>
<sequence>MPASLRLRAVMGRHSYPGWAARRQGTFLDAREAGGGGLGWRHPPRGEAGGPGASRGGSGLSRR</sequence>
<gene>
    <name evidence="2" type="ORF">D187_010513</name>
</gene>
<organism evidence="2 3">
    <name type="scientific">Cystobacter fuscus (strain ATCC 25194 / DSM 2262 / NBRC 100088 / M29)</name>
    <dbReference type="NCBI Taxonomy" id="1242864"/>
    <lineage>
        <taxon>Bacteria</taxon>
        <taxon>Pseudomonadati</taxon>
        <taxon>Myxococcota</taxon>
        <taxon>Myxococcia</taxon>
        <taxon>Myxococcales</taxon>
        <taxon>Cystobacterineae</taxon>
        <taxon>Archangiaceae</taxon>
        <taxon>Cystobacter</taxon>
    </lineage>
</organism>
<name>S9QKT1_CYSF2</name>
<dbReference type="AlphaFoldDB" id="S9QKT1"/>
<reference evidence="2" key="1">
    <citation type="submission" date="2013-05" db="EMBL/GenBank/DDBJ databases">
        <title>Genome assembly of Cystobacter fuscus DSM 2262.</title>
        <authorList>
            <person name="Sharma G."/>
            <person name="Khatri I."/>
            <person name="Kaur C."/>
            <person name="Mayilraj S."/>
            <person name="Subramanian S."/>
        </authorList>
    </citation>
    <scope>NUCLEOTIDE SEQUENCE [LARGE SCALE GENOMIC DNA]</scope>
    <source>
        <strain evidence="2">DSM 2262</strain>
    </source>
</reference>
<evidence type="ECO:0000313" key="3">
    <source>
        <dbReference type="Proteomes" id="UP000011682"/>
    </source>
</evidence>
<accession>S9QKT1</accession>
<dbReference type="EMBL" id="ANAH02000009">
    <property type="protein sequence ID" value="EPX61894.1"/>
    <property type="molecule type" value="Genomic_DNA"/>
</dbReference>
<evidence type="ECO:0000313" key="2">
    <source>
        <dbReference type="EMBL" id="EPX61894.1"/>
    </source>
</evidence>
<evidence type="ECO:0000256" key="1">
    <source>
        <dbReference type="SAM" id="MobiDB-lite"/>
    </source>
</evidence>
<keyword evidence="3" id="KW-1185">Reference proteome</keyword>
<comment type="caution">
    <text evidence="2">The sequence shown here is derived from an EMBL/GenBank/DDBJ whole genome shotgun (WGS) entry which is preliminary data.</text>
</comment>
<dbReference type="Proteomes" id="UP000011682">
    <property type="component" value="Unassembled WGS sequence"/>
</dbReference>
<protein>
    <submittedName>
        <fullName evidence="2">Uncharacterized protein</fullName>
    </submittedName>
</protein>